<dbReference type="GO" id="GO:0033942">
    <property type="term" value="F:4-alpha-D-(1-&gt;4)-alpha-D-glucanotrehalose trehalohydrolase activity"/>
    <property type="evidence" value="ECO:0007669"/>
    <property type="project" value="UniProtKB-EC"/>
</dbReference>
<keyword evidence="8" id="KW-0119">Carbohydrate metabolism</keyword>
<dbReference type="InterPro" id="IPR012768">
    <property type="entry name" value="Trehalose_TreZ"/>
</dbReference>
<comment type="similarity">
    <text evidence="3 14">Belongs to the glycosyl hydrolase 13 family.</text>
</comment>
<organism evidence="16 17">
    <name type="scientific">Flaviflagellibacter deserti</name>
    <dbReference type="NCBI Taxonomy" id="2267266"/>
    <lineage>
        <taxon>Bacteria</taxon>
        <taxon>Pseudomonadati</taxon>
        <taxon>Pseudomonadota</taxon>
        <taxon>Alphaproteobacteria</taxon>
        <taxon>Hyphomicrobiales</taxon>
        <taxon>Flaviflagellibacter</taxon>
    </lineage>
</organism>
<evidence type="ECO:0000256" key="4">
    <source>
        <dbReference type="ARBA" id="ARBA00012268"/>
    </source>
</evidence>
<keyword evidence="17" id="KW-1185">Reference proteome</keyword>
<dbReference type="CDD" id="cd02853">
    <property type="entry name" value="E_set_MTHase_like_N"/>
    <property type="match status" value="1"/>
</dbReference>
<evidence type="ECO:0000259" key="15">
    <source>
        <dbReference type="SMART" id="SM00642"/>
    </source>
</evidence>
<dbReference type="PANTHER" id="PTHR43651:SF11">
    <property type="entry name" value="MALTO-OLIGOSYLTREHALOSE TREHALOHYDROLASE"/>
    <property type="match status" value="1"/>
</dbReference>
<comment type="catalytic activity">
    <reaction evidence="12 14">
        <text>hydrolysis of (1-&gt;4)-alpha-D-glucosidic linkage in 4-alpha-D-[(1-&gt;4)-alpha-D-glucanosyl]n trehalose to yield trehalose and (1-&gt;4)-alpha-D-glucan.</text>
        <dbReference type="EC" id="3.2.1.141"/>
    </reaction>
</comment>
<dbReference type="NCBIfam" id="TIGR02402">
    <property type="entry name" value="trehalose_TreZ"/>
    <property type="match status" value="1"/>
</dbReference>
<evidence type="ECO:0000256" key="8">
    <source>
        <dbReference type="ARBA" id="ARBA00023277"/>
    </source>
</evidence>
<evidence type="ECO:0000313" key="17">
    <source>
        <dbReference type="Proteomes" id="UP001595796"/>
    </source>
</evidence>
<dbReference type="PANTHER" id="PTHR43651">
    <property type="entry name" value="1,4-ALPHA-GLUCAN-BRANCHING ENZYME"/>
    <property type="match status" value="1"/>
</dbReference>
<dbReference type="PIRSF" id="PIRSF006337">
    <property type="entry name" value="Trehalose_TreZ"/>
    <property type="match status" value="1"/>
</dbReference>
<evidence type="ECO:0000256" key="1">
    <source>
        <dbReference type="ARBA" id="ARBA00004496"/>
    </source>
</evidence>
<comment type="pathway">
    <text evidence="2 14">Glycan biosynthesis; trehalose biosynthesis.</text>
</comment>
<keyword evidence="6" id="KW-0963">Cytoplasm</keyword>
<gene>
    <name evidence="16" type="primary">treZ</name>
    <name evidence="16" type="ORF">ACFPFW_05910</name>
</gene>
<dbReference type="InterPro" id="IPR044901">
    <property type="entry name" value="Trehalose_TreZ_E-set_sf"/>
</dbReference>
<feature type="domain" description="Glycosyl hydrolase family 13 catalytic" evidence="15">
    <location>
        <begin position="90"/>
        <end position="466"/>
    </location>
</feature>
<proteinExistence type="inferred from homology"/>
<dbReference type="InterPro" id="IPR013783">
    <property type="entry name" value="Ig-like_fold"/>
</dbReference>
<evidence type="ECO:0000256" key="2">
    <source>
        <dbReference type="ARBA" id="ARBA00005199"/>
    </source>
</evidence>
<dbReference type="InterPro" id="IPR014756">
    <property type="entry name" value="Ig_E-set"/>
</dbReference>
<evidence type="ECO:0000256" key="10">
    <source>
        <dbReference type="ARBA" id="ARBA00032057"/>
    </source>
</evidence>
<dbReference type="SUPFAM" id="SSF51445">
    <property type="entry name" value="(Trans)glycosidases"/>
    <property type="match status" value="1"/>
</dbReference>
<evidence type="ECO:0000256" key="6">
    <source>
        <dbReference type="ARBA" id="ARBA00022490"/>
    </source>
</evidence>
<keyword evidence="7 14" id="KW-0378">Hydrolase</keyword>
<dbReference type="Proteomes" id="UP001595796">
    <property type="component" value="Unassembled WGS sequence"/>
</dbReference>
<dbReference type="Pfam" id="PF00128">
    <property type="entry name" value="Alpha-amylase"/>
    <property type="match status" value="1"/>
</dbReference>
<evidence type="ECO:0000313" key="16">
    <source>
        <dbReference type="EMBL" id="MFC5067549.1"/>
    </source>
</evidence>
<dbReference type="Pfam" id="PF11941">
    <property type="entry name" value="DUF3459"/>
    <property type="match status" value="1"/>
</dbReference>
<evidence type="ECO:0000256" key="12">
    <source>
        <dbReference type="ARBA" id="ARBA00034013"/>
    </source>
</evidence>
<name>A0ABV9YZD6_9HYPH</name>
<comment type="caution">
    <text evidence="16">The sequence shown here is derived from an EMBL/GenBank/DDBJ whole genome shotgun (WGS) entry which is preliminary data.</text>
</comment>
<evidence type="ECO:0000256" key="9">
    <source>
        <dbReference type="ARBA" id="ARBA00023295"/>
    </source>
</evidence>
<evidence type="ECO:0000256" key="11">
    <source>
        <dbReference type="ARBA" id="ARBA00033284"/>
    </source>
</evidence>
<dbReference type="Gene3D" id="2.60.40.10">
    <property type="entry name" value="Immunoglobulins"/>
    <property type="match status" value="1"/>
</dbReference>
<sequence>MPRVHAMPFGAQIVDDGVRFALWAPTAKHVTLVVDGRETDLPDAGDGWREVTVREAKAGSRYQYRIGKDLTVPDPASRFQPDDVHGASMVVDPAAYKWTVPGWHGRPWEKAVIYEVHVGTATPEGTYASLEKRLPELADLGVTAIELMPIGDFPGKRNWGYDGVLIYAPDAAYGTPDELKHFVDTAHKHGLMVLLDVVYNHFGPSGNYLHAFAKKFFTERHHTPWGAAINVDGEGAEIVRDFFVHNALYWLDEYNLDGLRLDAVHAILDDSERHLLDELARRVREAFPGRDIHLILENEANEARWLERTNGKPHFHTAQWADDIHNCWHPLLTGEDEGYYEDFADSPVEKLGRALAEGFCYQGEQSRHLGKKRGEASGHLPPQAFVAFLQNHDQVGNRALGERLAHIVPAEKLKLARAALLLGPQIPMLFMGEDWDASTPFQFFVDFSDDKGLSKAVREGRRAEFKKFKAFKDHEDRVPDPTDPKTFERSRIDWDEVHRKPHATSRAETKDLLRIRAEEIVPLLKTRFRGGSYGVPHDMALAVEWLFDGGRLRLLANFGDDVLEAELAPGERLLWRSTDSVVAGTSVHLPRWTGTIIKGGA</sequence>
<dbReference type="SUPFAM" id="SSF81296">
    <property type="entry name" value="E set domains"/>
    <property type="match status" value="1"/>
</dbReference>
<evidence type="ECO:0000256" key="14">
    <source>
        <dbReference type="PIRNR" id="PIRNR006337"/>
    </source>
</evidence>
<dbReference type="Gene3D" id="1.10.10.760">
    <property type="entry name" value="E-set domains of sugar-utilizing enzymes"/>
    <property type="match status" value="1"/>
</dbReference>
<dbReference type="SMART" id="SM00642">
    <property type="entry name" value="Aamy"/>
    <property type="match status" value="1"/>
</dbReference>
<dbReference type="InterPro" id="IPR004193">
    <property type="entry name" value="Glyco_hydro_13_N"/>
</dbReference>
<evidence type="ECO:0000256" key="3">
    <source>
        <dbReference type="ARBA" id="ARBA00008061"/>
    </source>
</evidence>
<dbReference type="InterPro" id="IPR022567">
    <property type="entry name" value="DUF3459"/>
</dbReference>
<dbReference type="RefSeq" id="WP_114957037.1">
    <property type="nucleotide sequence ID" value="NZ_JBHSJF010000005.1"/>
</dbReference>
<dbReference type="Pfam" id="PF02922">
    <property type="entry name" value="CBM_48"/>
    <property type="match status" value="1"/>
</dbReference>
<dbReference type="InterPro" id="IPR017853">
    <property type="entry name" value="GH"/>
</dbReference>
<evidence type="ECO:0000256" key="5">
    <source>
        <dbReference type="ARBA" id="ARBA00015938"/>
    </source>
</evidence>
<dbReference type="InterPro" id="IPR006047">
    <property type="entry name" value="GH13_cat_dom"/>
</dbReference>
<dbReference type="CDD" id="cd11325">
    <property type="entry name" value="AmyAc_GTHase"/>
    <property type="match status" value="1"/>
</dbReference>
<comment type="subcellular location">
    <subcellularLocation>
        <location evidence="1">Cytoplasm</location>
    </subcellularLocation>
</comment>
<accession>A0ABV9YZD6</accession>
<protein>
    <recommendedName>
        <fullName evidence="5 13">Malto-oligosyltrehalose trehalohydrolase</fullName>
        <shortName evidence="14">MTHase</shortName>
        <ecNumber evidence="4 13">3.2.1.141</ecNumber>
    </recommendedName>
    <alternativeName>
        <fullName evidence="11 14">4-alpha-D-((1-&gt;4)-alpha-D-glucano)trehalose trehalohydrolase</fullName>
    </alternativeName>
    <alternativeName>
        <fullName evidence="10 14">Maltooligosyl trehalose trehalohydrolase</fullName>
    </alternativeName>
</protein>
<evidence type="ECO:0000256" key="13">
    <source>
        <dbReference type="NCBIfam" id="TIGR02402"/>
    </source>
</evidence>
<dbReference type="EMBL" id="JBHSJF010000005">
    <property type="protein sequence ID" value="MFC5067549.1"/>
    <property type="molecule type" value="Genomic_DNA"/>
</dbReference>
<evidence type="ECO:0000256" key="7">
    <source>
        <dbReference type="ARBA" id="ARBA00022801"/>
    </source>
</evidence>
<dbReference type="Gene3D" id="3.20.20.80">
    <property type="entry name" value="Glycosidases"/>
    <property type="match status" value="1"/>
</dbReference>
<reference evidence="17" key="1">
    <citation type="journal article" date="2019" name="Int. J. Syst. Evol. Microbiol.">
        <title>The Global Catalogue of Microorganisms (GCM) 10K type strain sequencing project: providing services to taxonomists for standard genome sequencing and annotation.</title>
        <authorList>
            <consortium name="The Broad Institute Genomics Platform"/>
            <consortium name="The Broad Institute Genome Sequencing Center for Infectious Disease"/>
            <person name="Wu L."/>
            <person name="Ma J."/>
        </authorList>
    </citation>
    <scope>NUCLEOTIDE SEQUENCE [LARGE SCALE GENOMIC DNA]</scope>
    <source>
        <strain evidence="17">CGMCC 1.16444</strain>
    </source>
</reference>
<dbReference type="EC" id="3.2.1.141" evidence="4 13"/>
<keyword evidence="9 14" id="KW-0326">Glycosidase</keyword>